<evidence type="ECO:0000313" key="9">
    <source>
        <dbReference type="EMBL" id="KHS52913.1"/>
    </source>
</evidence>
<feature type="transmembrane region" description="Helical" evidence="8">
    <location>
        <begin position="7"/>
        <end position="28"/>
    </location>
</feature>
<dbReference type="STRING" id="1703.BLSMQ_2374"/>
<comment type="caution">
    <text evidence="9">The sequence shown here is derived from an EMBL/GenBank/DDBJ whole genome shotgun (WGS) entry which is preliminary data.</text>
</comment>
<dbReference type="GO" id="GO:0005886">
    <property type="term" value="C:plasma membrane"/>
    <property type="evidence" value="ECO:0007669"/>
    <property type="project" value="UniProtKB-SubCell"/>
</dbReference>
<feature type="transmembrane region" description="Helical" evidence="8">
    <location>
        <begin position="127"/>
        <end position="151"/>
    </location>
</feature>
<evidence type="ECO:0000256" key="3">
    <source>
        <dbReference type="ARBA" id="ARBA00022448"/>
    </source>
</evidence>
<sequence>MAAIDKDILRLALPALGALIAEPIFLLTDTAMVGHLGAGALGSLAIASTILQTVLGLMIFLAYATTPRVAKRMGSGDRPGAITAGFDGIWLALGTSILLIIIGLPLLSTAIGAFDPDPAITEGAHSYLAISWWGLPFMLMVIAATGLLRGLQDTKTPLIVAAAGCIANIGLNAFFIYGLDMGVAGSAMGTVIAQAGMCAVYLTISIRAARRLHASIRPDWSGVFTSAKTSGWLLVRNASLRAALILLVFLATAMGTTDLAAIQVAQSIFFALALALDSLAIAGQAMIGLELGAKNTEAVAAINRRLCLWGIVFGIVVGVVLFAGSGIIPRAFASDPAVVSALAALLPVLALSMPIAGYVFVLDGVLMGAEDAKYLALAQLVAVIGYAILLIPIINIWPGAPGLWAGFCIGFVGFRALTLGWRVRNRAWIERAVEKGIS</sequence>
<dbReference type="GO" id="GO:0042910">
    <property type="term" value="F:xenobiotic transmembrane transporter activity"/>
    <property type="evidence" value="ECO:0007669"/>
    <property type="project" value="InterPro"/>
</dbReference>
<dbReference type="Proteomes" id="UP000031488">
    <property type="component" value="Unassembled WGS sequence"/>
</dbReference>
<dbReference type="CDD" id="cd13136">
    <property type="entry name" value="MATE_DinF_like"/>
    <property type="match status" value="1"/>
</dbReference>
<feature type="transmembrane region" description="Helical" evidence="8">
    <location>
        <begin position="268"/>
        <end position="287"/>
    </location>
</feature>
<dbReference type="PIRSF" id="PIRSF006603">
    <property type="entry name" value="DinF"/>
    <property type="match status" value="1"/>
</dbReference>
<dbReference type="NCBIfam" id="TIGR00797">
    <property type="entry name" value="matE"/>
    <property type="match status" value="1"/>
</dbReference>
<keyword evidence="7 8" id="KW-0472">Membrane</keyword>
<feature type="transmembrane region" description="Helical" evidence="8">
    <location>
        <begin position="338"/>
        <end position="362"/>
    </location>
</feature>
<feature type="transmembrane region" description="Helical" evidence="8">
    <location>
        <begin position="403"/>
        <end position="421"/>
    </location>
</feature>
<evidence type="ECO:0000313" key="10">
    <source>
        <dbReference type="Proteomes" id="UP000031488"/>
    </source>
</evidence>
<feature type="transmembrane region" description="Helical" evidence="8">
    <location>
        <begin position="158"/>
        <end position="177"/>
    </location>
</feature>
<evidence type="ECO:0000256" key="2">
    <source>
        <dbReference type="ARBA" id="ARBA00010199"/>
    </source>
</evidence>
<keyword evidence="6 8" id="KW-1133">Transmembrane helix</keyword>
<feature type="transmembrane region" description="Helical" evidence="8">
    <location>
        <begin position="242"/>
        <end position="262"/>
    </location>
</feature>
<keyword evidence="5 8" id="KW-0812">Transmembrane</keyword>
<dbReference type="Pfam" id="PF01554">
    <property type="entry name" value="MatE"/>
    <property type="match status" value="2"/>
</dbReference>
<reference evidence="9 10" key="1">
    <citation type="submission" date="2014-11" db="EMBL/GenBank/DDBJ databases">
        <title>Draft Genome Sequence of Brevibacterium linens AE038-8.</title>
        <authorList>
            <person name="Maizel D."/>
            <person name="Utturkar S.M."/>
            <person name="Brown S.D."/>
            <person name="Ferrero M."/>
            <person name="Rosen B.P."/>
        </authorList>
    </citation>
    <scope>NUCLEOTIDE SEQUENCE [LARGE SCALE GENOMIC DNA]</scope>
    <source>
        <strain evidence="9 10">AE038-8</strain>
    </source>
</reference>
<gene>
    <name evidence="9" type="ORF">AE0388_1316</name>
</gene>
<dbReference type="PANTHER" id="PTHR42893:SF46">
    <property type="entry name" value="PROTEIN DETOXIFICATION 44, CHLOROPLASTIC"/>
    <property type="match status" value="1"/>
</dbReference>
<evidence type="ECO:0000256" key="1">
    <source>
        <dbReference type="ARBA" id="ARBA00004651"/>
    </source>
</evidence>
<keyword evidence="3" id="KW-0813">Transport</keyword>
<dbReference type="OrthoDB" id="5242355at2"/>
<keyword evidence="4" id="KW-1003">Cell membrane</keyword>
<dbReference type="InterPro" id="IPR002528">
    <property type="entry name" value="MATE_fam"/>
</dbReference>
<feature type="transmembrane region" description="Helical" evidence="8">
    <location>
        <begin position="183"/>
        <end position="204"/>
    </location>
</feature>
<organism evidence="9 10">
    <name type="scientific">Brevibacterium linens</name>
    <dbReference type="NCBI Taxonomy" id="1703"/>
    <lineage>
        <taxon>Bacteria</taxon>
        <taxon>Bacillati</taxon>
        <taxon>Actinomycetota</taxon>
        <taxon>Actinomycetes</taxon>
        <taxon>Micrococcales</taxon>
        <taxon>Brevibacteriaceae</taxon>
        <taxon>Brevibacterium</taxon>
    </lineage>
</organism>
<evidence type="ECO:0000256" key="6">
    <source>
        <dbReference type="ARBA" id="ARBA00022989"/>
    </source>
</evidence>
<evidence type="ECO:0000256" key="8">
    <source>
        <dbReference type="SAM" id="Phobius"/>
    </source>
</evidence>
<dbReference type="AlphaFoldDB" id="A0A0B9AU72"/>
<comment type="similarity">
    <text evidence="2">Belongs to the multi antimicrobial extrusion (MATE) (TC 2.A.66.1) family.</text>
</comment>
<dbReference type="PATRIC" id="fig|1703.6.peg.1204"/>
<name>A0A0B9AU72_BRELN</name>
<dbReference type="PANTHER" id="PTHR42893">
    <property type="entry name" value="PROTEIN DETOXIFICATION 44, CHLOROPLASTIC-RELATED"/>
    <property type="match status" value="1"/>
</dbReference>
<proteinExistence type="inferred from homology"/>
<feature type="transmembrane region" description="Helical" evidence="8">
    <location>
        <begin position="40"/>
        <end position="63"/>
    </location>
</feature>
<evidence type="ECO:0000256" key="7">
    <source>
        <dbReference type="ARBA" id="ARBA00023136"/>
    </source>
</evidence>
<accession>A0A0B9AU72</accession>
<dbReference type="InterPro" id="IPR048279">
    <property type="entry name" value="MdtK-like"/>
</dbReference>
<evidence type="ECO:0000256" key="5">
    <source>
        <dbReference type="ARBA" id="ARBA00022692"/>
    </source>
</evidence>
<feature type="transmembrane region" description="Helical" evidence="8">
    <location>
        <begin position="308"/>
        <end position="332"/>
    </location>
</feature>
<feature type="transmembrane region" description="Helical" evidence="8">
    <location>
        <begin position="84"/>
        <end position="107"/>
    </location>
</feature>
<dbReference type="RefSeq" id="WP_039208312.1">
    <property type="nucleotide sequence ID" value="NZ_JTJZ01000017.1"/>
</dbReference>
<keyword evidence="10" id="KW-1185">Reference proteome</keyword>
<feature type="transmembrane region" description="Helical" evidence="8">
    <location>
        <begin position="374"/>
        <end position="397"/>
    </location>
</feature>
<dbReference type="InterPro" id="IPR044644">
    <property type="entry name" value="DinF-like"/>
</dbReference>
<protein>
    <submittedName>
        <fullName evidence="9">MATE efflux family protein</fullName>
    </submittedName>
</protein>
<comment type="subcellular location">
    <subcellularLocation>
        <location evidence="1">Cell membrane</location>
        <topology evidence="1">Multi-pass membrane protein</topology>
    </subcellularLocation>
</comment>
<dbReference type="GO" id="GO:0015297">
    <property type="term" value="F:antiporter activity"/>
    <property type="evidence" value="ECO:0007669"/>
    <property type="project" value="InterPro"/>
</dbReference>
<dbReference type="EMBL" id="JTJZ01000017">
    <property type="protein sequence ID" value="KHS52913.1"/>
    <property type="molecule type" value="Genomic_DNA"/>
</dbReference>
<evidence type="ECO:0000256" key="4">
    <source>
        <dbReference type="ARBA" id="ARBA00022475"/>
    </source>
</evidence>